<sequence length="346" mass="36269">MKLVNQSSTCAANGYHLCFAGPYSIKITGSLARLNSTTNLTHDCPIATLTTYTSGDGLANVKAHGSFPSGTLINATKASSNTIRINTFDGDKAHNCTAYYQITDGTYLGATVGTTASSSTVTSSNGCFSGDASAVTETSAGSVISKSMRDLAIGDRVLVSQQAGKTGFEEIFMFTHRSSEQAASISMMTASGSSLQVTPDHYMLAQKAKSLSSSSPSIIAASAIKVGDRLWTTPKNAANGELTWSTVTSVRQTTQQGLYNPHTPSGTIVVDGVAACTFPDRLPASFAAHAWATLPARVLHRMLMTNKLRTIVNDALLAGYFHLQNAYSSVLVPSMARAAAQAVRAS</sequence>
<dbReference type="Proteomes" id="UP001438707">
    <property type="component" value="Unassembled WGS sequence"/>
</dbReference>
<evidence type="ECO:0000313" key="5">
    <source>
        <dbReference type="EMBL" id="KAK9818862.1"/>
    </source>
</evidence>
<dbReference type="InterPro" id="IPR036844">
    <property type="entry name" value="Hint_dom_sf"/>
</dbReference>
<evidence type="ECO:0000256" key="1">
    <source>
        <dbReference type="ARBA" id="ARBA00004239"/>
    </source>
</evidence>
<dbReference type="GO" id="GO:0048731">
    <property type="term" value="P:system development"/>
    <property type="evidence" value="ECO:0007669"/>
    <property type="project" value="UniProtKB-ARBA"/>
</dbReference>
<dbReference type="CDD" id="cd00081">
    <property type="entry name" value="Hint"/>
    <property type="match status" value="1"/>
</dbReference>
<dbReference type="InterPro" id="IPR001767">
    <property type="entry name" value="Hedgehog_Hint"/>
</dbReference>
<dbReference type="InterPro" id="IPR006141">
    <property type="entry name" value="Intein_N"/>
</dbReference>
<comment type="subcellular location">
    <subcellularLocation>
        <location evidence="1">Secreted</location>
        <location evidence="1">Extracellular space</location>
    </subcellularLocation>
</comment>
<dbReference type="InterPro" id="IPR052140">
    <property type="entry name" value="Dev_Signal_Hedgehog-like"/>
</dbReference>
<dbReference type="GO" id="GO:0007267">
    <property type="term" value="P:cell-cell signaling"/>
    <property type="evidence" value="ECO:0007669"/>
    <property type="project" value="InterPro"/>
</dbReference>
<dbReference type="PANTHER" id="PTHR46706:SF12">
    <property type="entry name" value="PROTEIN QUA-1-RELATED"/>
    <property type="match status" value="1"/>
</dbReference>
<organism evidence="5 6">
    <name type="scientific">Apatococcus lobatus</name>
    <dbReference type="NCBI Taxonomy" id="904363"/>
    <lineage>
        <taxon>Eukaryota</taxon>
        <taxon>Viridiplantae</taxon>
        <taxon>Chlorophyta</taxon>
        <taxon>core chlorophytes</taxon>
        <taxon>Trebouxiophyceae</taxon>
        <taxon>Chlorellales</taxon>
        <taxon>Chlorellaceae</taxon>
        <taxon>Apatococcus</taxon>
    </lineage>
</organism>
<dbReference type="PANTHER" id="PTHR46706">
    <property type="entry name" value="PROTEIN QUA-1-RELATED"/>
    <property type="match status" value="1"/>
</dbReference>
<dbReference type="PRINTS" id="PR00632">
    <property type="entry name" value="SONICHHOG"/>
</dbReference>
<dbReference type="InterPro" id="IPR003587">
    <property type="entry name" value="Hint_dom_N"/>
</dbReference>
<keyword evidence="6" id="KW-1185">Reference proteome</keyword>
<proteinExistence type="predicted"/>
<dbReference type="Pfam" id="PF01079">
    <property type="entry name" value="Hint"/>
    <property type="match status" value="1"/>
</dbReference>
<keyword evidence="3" id="KW-0732">Signal</keyword>
<dbReference type="SUPFAM" id="SSF51294">
    <property type="entry name" value="Hedgehog/intein (Hint) domain"/>
    <property type="match status" value="1"/>
</dbReference>
<comment type="caution">
    <text evidence="5">The sequence shown here is derived from an EMBL/GenBank/DDBJ whole genome shotgun (WGS) entry which is preliminary data.</text>
</comment>
<dbReference type="SMART" id="SM00306">
    <property type="entry name" value="HintN"/>
    <property type="match status" value="1"/>
</dbReference>
<dbReference type="AlphaFoldDB" id="A0AAW1QCN2"/>
<feature type="domain" description="Hint" evidence="4">
    <location>
        <begin position="125"/>
        <end position="234"/>
    </location>
</feature>
<name>A0AAW1QCN2_9CHLO</name>
<dbReference type="GO" id="GO:0005576">
    <property type="term" value="C:extracellular region"/>
    <property type="evidence" value="ECO:0007669"/>
    <property type="project" value="UniProtKB-SubCell"/>
</dbReference>
<dbReference type="GO" id="GO:0016540">
    <property type="term" value="P:protein autoprocessing"/>
    <property type="evidence" value="ECO:0007669"/>
    <property type="project" value="InterPro"/>
</dbReference>
<dbReference type="InterPro" id="IPR001657">
    <property type="entry name" value="Hedgehog"/>
</dbReference>
<dbReference type="PROSITE" id="PS50817">
    <property type="entry name" value="INTEIN_N_TER"/>
    <property type="match status" value="1"/>
</dbReference>
<evidence type="ECO:0000259" key="4">
    <source>
        <dbReference type="SMART" id="SM00306"/>
    </source>
</evidence>
<dbReference type="EMBL" id="JALJOS010000053">
    <property type="protein sequence ID" value="KAK9818862.1"/>
    <property type="molecule type" value="Genomic_DNA"/>
</dbReference>
<evidence type="ECO:0000313" key="6">
    <source>
        <dbReference type="Proteomes" id="UP001438707"/>
    </source>
</evidence>
<dbReference type="Gene3D" id="2.170.16.10">
    <property type="entry name" value="Hedgehog/Intein (Hint) domain"/>
    <property type="match status" value="1"/>
</dbReference>
<dbReference type="GO" id="GO:0016539">
    <property type="term" value="P:intein-mediated protein splicing"/>
    <property type="evidence" value="ECO:0007669"/>
    <property type="project" value="InterPro"/>
</dbReference>
<protein>
    <recommendedName>
        <fullName evidence="4">Hint domain-containing protein</fullName>
    </recommendedName>
</protein>
<gene>
    <name evidence="5" type="ORF">WJX74_002720</name>
</gene>
<evidence type="ECO:0000256" key="3">
    <source>
        <dbReference type="ARBA" id="ARBA00022729"/>
    </source>
</evidence>
<keyword evidence="2" id="KW-0217">Developmental protein</keyword>
<accession>A0AAW1QCN2</accession>
<evidence type="ECO:0000256" key="2">
    <source>
        <dbReference type="ARBA" id="ARBA00022473"/>
    </source>
</evidence>
<reference evidence="5 6" key="1">
    <citation type="journal article" date="2024" name="Nat. Commun.">
        <title>Phylogenomics reveals the evolutionary origins of lichenization in chlorophyte algae.</title>
        <authorList>
            <person name="Puginier C."/>
            <person name="Libourel C."/>
            <person name="Otte J."/>
            <person name="Skaloud P."/>
            <person name="Haon M."/>
            <person name="Grisel S."/>
            <person name="Petersen M."/>
            <person name="Berrin J.G."/>
            <person name="Delaux P.M."/>
            <person name="Dal Grande F."/>
            <person name="Keller J."/>
        </authorList>
    </citation>
    <scope>NUCLEOTIDE SEQUENCE [LARGE SCALE GENOMIC DNA]</scope>
    <source>
        <strain evidence="5 6">SAG 2145</strain>
    </source>
</reference>